<dbReference type="EMBL" id="JADIMD010000073">
    <property type="protein sequence ID" value="MBO8474596.1"/>
    <property type="molecule type" value="Genomic_DNA"/>
</dbReference>
<dbReference type="InterPro" id="IPR036162">
    <property type="entry name" value="Resolvase-like_N_sf"/>
</dbReference>
<proteinExistence type="predicted"/>
<name>A0A9D9IMN2_9BACT</name>
<dbReference type="PANTHER" id="PTHR30461">
    <property type="entry name" value="DNA-INVERTASE FROM LAMBDOID PROPHAGE"/>
    <property type="match status" value="1"/>
</dbReference>
<dbReference type="Gene3D" id="3.40.50.1390">
    <property type="entry name" value="Resolvase, N-terminal catalytic domain"/>
    <property type="match status" value="1"/>
</dbReference>
<protein>
    <submittedName>
        <fullName evidence="2">Recombinase family protein</fullName>
    </submittedName>
</protein>
<evidence type="ECO:0000259" key="1">
    <source>
        <dbReference type="PROSITE" id="PS51736"/>
    </source>
</evidence>
<dbReference type="CDD" id="cd00338">
    <property type="entry name" value="Ser_Recombinase"/>
    <property type="match status" value="1"/>
</dbReference>
<comment type="caution">
    <text evidence="2">The sequence shown here is derived from an EMBL/GenBank/DDBJ whole genome shotgun (WGS) entry which is preliminary data.</text>
</comment>
<dbReference type="Pfam" id="PF00239">
    <property type="entry name" value="Resolvase"/>
    <property type="match status" value="1"/>
</dbReference>
<dbReference type="Proteomes" id="UP000823757">
    <property type="component" value="Unassembled WGS sequence"/>
</dbReference>
<sequence>MTNVILYTRVSTDEQADGMGRDAQERYLRAYCLNHDYNIVGDEQPYKEDYSAKSHELDRPELKKIYQYCKKHRGQVNKVLFLRWDRFTRNVEFAYTYKRKFYDEMGIEINAIEAPIDSALRTGP</sequence>
<dbReference type="InterPro" id="IPR006119">
    <property type="entry name" value="Resolv_N"/>
</dbReference>
<dbReference type="PROSITE" id="PS51736">
    <property type="entry name" value="RECOMBINASES_3"/>
    <property type="match status" value="1"/>
</dbReference>
<dbReference type="SMART" id="SM00857">
    <property type="entry name" value="Resolvase"/>
    <property type="match status" value="1"/>
</dbReference>
<reference evidence="2" key="2">
    <citation type="journal article" date="2021" name="PeerJ">
        <title>Extensive microbial diversity within the chicken gut microbiome revealed by metagenomics and culture.</title>
        <authorList>
            <person name="Gilroy R."/>
            <person name="Ravi A."/>
            <person name="Getino M."/>
            <person name="Pursley I."/>
            <person name="Horton D.L."/>
            <person name="Alikhan N.F."/>
            <person name="Baker D."/>
            <person name="Gharbi K."/>
            <person name="Hall N."/>
            <person name="Watson M."/>
            <person name="Adriaenssens E.M."/>
            <person name="Foster-Nyarko E."/>
            <person name="Jarju S."/>
            <person name="Secka A."/>
            <person name="Antonio M."/>
            <person name="Oren A."/>
            <person name="Chaudhuri R.R."/>
            <person name="La Ragione R."/>
            <person name="Hildebrand F."/>
            <person name="Pallen M.J."/>
        </authorList>
    </citation>
    <scope>NUCLEOTIDE SEQUENCE</scope>
    <source>
        <strain evidence="2">B1-13419</strain>
    </source>
</reference>
<gene>
    <name evidence="2" type="ORF">IAB91_04825</name>
</gene>
<dbReference type="GO" id="GO:0003677">
    <property type="term" value="F:DNA binding"/>
    <property type="evidence" value="ECO:0007669"/>
    <property type="project" value="InterPro"/>
</dbReference>
<dbReference type="AlphaFoldDB" id="A0A9D9IMN2"/>
<reference evidence="2" key="1">
    <citation type="submission" date="2020-10" db="EMBL/GenBank/DDBJ databases">
        <authorList>
            <person name="Gilroy R."/>
        </authorList>
    </citation>
    <scope>NUCLEOTIDE SEQUENCE</scope>
    <source>
        <strain evidence="2">B1-13419</strain>
    </source>
</reference>
<dbReference type="PANTHER" id="PTHR30461:SF23">
    <property type="entry name" value="DNA RECOMBINASE-RELATED"/>
    <property type="match status" value="1"/>
</dbReference>
<dbReference type="GO" id="GO:0000150">
    <property type="term" value="F:DNA strand exchange activity"/>
    <property type="evidence" value="ECO:0007669"/>
    <property type="project" value="InterPro"/>
</dbReference>
<accession>A0A9D9IMN2</accession>
<dbReference type="InterPro" id="IPR050639">
    <property type="entry name" value="SSR_resolvase"/>
</dbReference>
<organism evidence="2 3">
    <name type="scientific">Candidatus Cryptobacteroides faecigallinarum</name>
    <dbReference type="NCBI Taxonomy" id="2840763"/>
    <lineage>
        <taxon>Bacteria</taxon>
        <taxon>Pseudomonadati</taxon>
        <taxon>Bacteroidota</taxon>
        <taxon>Bacteroidia</taxon>
        <taxon>Bacteroidales</taxon>
        <taxon>Candidatus Cryptobacteroides</taxon>
    </lineage>
</organism>
<dbReference type="SUPFAM" id="SSF53041">
    <property type="entry name" value="Resolvase-like"/>
    <property type="match status" value="1"/>
</dbReference>
<evidence type="ECO:0000313" key="2">
    <source>
        <dbReference type="EMBL" id="MBO8474596.1"/>
    </source>
</evidence>
<evidence type="ECO:0000313" key="3">
    <source>
        <dbReference type="Proteomes" id="UP000823757"/>
    </source>
</evidence>
<feature type="domain" description="Resolvase/invertase-type recombinase catalytic" evidence="1">
    <location>
        <begin position="3"/>
        <end position="124"/>
    </location>
</feature>